<organism evidence="7 8">
    <name type="scientific">Candidatus Hakubella thermalkaliphila</name>
    <dbReference type="NCBI Taxonomy" id="2754717"/>
    <lineage>
        <taxon>Bacteria</taxon>
        <taxon>Bacillati</taxon>
        <taxon>Actinomycetota</taxon>
        <taxon>Actinomycetota incertae sedis</taxon>
        <taxon>Candidatus Hakubellales</taxon>
        <taxon>Candidatus Hakubellaceae</taxon>
        <taxon>Candidatus Hakubella</taxon>
    </lineage>
</organism>
<evidence type="ECO:0000256" key="4">
    <source>
        <dbReference type="ARBA" id="ARBA00022989"/>
    </source>
</evidence>
<dbReference type="PANTHER" id="PTHR30561">
    <property type="entry name" value="SMR FAMILY PROTON-DEPENDENT DRUG EFFLUX TRANSPORTER SUGE"/>
    <property type="match status" value="1"/>
</dbReference>
<evidence type="ECO:0000256" key="2">
    <source>
        <dbReference type="ARBA" id="ARBA00022475"/>
    </source>
</evidence>
<evidence type="ECO:0000313" key="8">
    <source>
        <dbReference type="Proteomes" id="UP000580051"/>
    </source>
</evidence>
<dbReference type="EMBL" id="BLRV01000103">
    <property type="protein sequence ID" value="GFP21786.1"/>
    <property type="molecule type" value="Genomic_DNA"/>
</dbReference>
<evidence type="ECO:0000256" key="3">
    <source>
        <dbReference type="ARBA" id="ARBA00022692"/>
    </source>
</evidence>
<feature type="transmembrane region" description="Helical" evidence="6">
    <location>
        <begin position="87"/>
        <end position="107"/>
    </location>
</feature>
<name>A0A6V8NTH9_9ACTN</name>
<keyword evidence="3 6" id="KW-0812">Transmembrane</keyword>
<dbReference type="PANTHER" id="PTHR30561:SF9">
    <property type="entry name" value="4-AMINO-4-DEOXY-L-ARABINOSE-PHOSPHOUNDECAPRENOL FLIPPASE SUBUNIT ARNF-RELATED"/>
    <property type="match status" value="1"/>
</dbReference>
<accession>A0A6V8NTH9</accession>
<keyword evidence="5 6" id="KW-0472">Membrane</keyword>
<dbReference type="AlphaFoldDB" id="A0A6V8NTH9"/>
<evidence type="ECO:0000256" key="1">
    <source>
        <dbReference type="ARBA" id="ARBA00004651"/>
    </source>
</evidence>
<feature type="transmembrane region" description="Helical" evidence="6">
    <location>
        <begin position="113"/>
        <end position="130"/>
    </location>
</feature>
<sequence>MKVKDEGGSSINALLLIIISVSIAVAGQLVLKLGADGIGQVNLGNWESIRHFLFALVSSPQVLLGLALYGLSAVIWLVVLSRVDLSYAYPMVAISYVLMLILSRLLLNEDVSLTRWIGVAIISLGVLITSRS</sequence>
<reference evidence="7 8" key="1">
    <citation type="journal article" date="2020" name="Front. Microbiol.">
        <title>Single-cell genomics of novel Actinobacteria with the Wood-Ljungdahl pathway discovered in a serpentinizing system.</title>
        <authorList>
            <person name="Merino N."/>
            <person name="Kawai M."/>
            <person name="Boyd E.S."/>
            <person name="Colman D.R."/>
            <person name="McGlynn S.E."/>
            <person name="Nealson K.H."/>
            <person name="Kurokawa K."/>
            <person name="Hongoh Y."/>
        </authorList>
    </citation>
    <scope>NUCLEOTIDE SEQUENCE [LARGE SCALE GENOMIC DNA]</scope>
    <source>
        <strain evidence="7 8">S06</strain>
    </source>
</reference>
<dbReference type="RefSeq" id="WP_176226886.1">
    <property type="nucleotide sequence ID" value="NZ_BLRV01000103.1"/>
</dbReference>
<feature type="transmembrane region" description="Helical" evidence="6">
    <location>
        <begin position="51"/>
        <end position="80"/>
    </location>
</feature>
<keyword evidence="2" id="KW-1003">Cell membrane</keyword>
<gene>
    <name evidence="7" type="ORF">HKBW3S06_01013</name>
</gene>
<evidence type="ECO:0000256" key="6">
    <source>
        <dbReference type="SAM" id="Phobius"/>
    </source>
</evidence>
<dbReference type="Gene3D" id="1.10.3730.20">
    <property type="match status" value="1"/>
</dbReference>
<comment type="caution">
    <text evidence="7">The sequence shown here is derived from an EMBL/GenBank/DDBJ whole genome shotgun (WGS) entry which is preliminary data.</text>
</comment>
<feature type="transmembrane region" description="Helical" evidence="6">
    <location>
        <begin position="12"/>
        <end position="31"/>
    </location>
</feature>
<protein>
    <recommendedName>
        <fullName evidence="9">EamA domain-containing protein</fullName>
    </recommendedName>
</protein>
<keyword evidence="4 6" id="KW-1133">Transmembrane helix</keyword>
<dbReference type="GO" id="GO:0005886">
    <property type="term" value="C:plasma membrane"/>
    <property type="evidence" value="ECO:0007669"/>
    <property type="project" value="UniProtKB-SubCell"/>
</dbReference>
<dbReference type="InterPro" id="IPR000390">
    <property type="entry name" value="Small_drug/metabolite_transptr"/>
</dbReference>
<dbReference type="SUPFAM" id="SSF103481">
    <property type="entry name" value="Multidrug resistance efflux transporter EmrE"/>
    <property type="match status" value="1"/>
</dbReference>
<evidence type="ECO:0008006" key="9">
    <source>
        <dbReference type="Google" id="ProtNLM"/>
    </source>
</evidence>
<evidence type="ECO:0000256" key="5">
    <source>
        <dbReference type="ARBA" id="ARBA00023136"/>
    </source>
</evidence>
<dbReference type="InterPro" id="IPR037185">
    <property type="entry name" value="EmrE-like"/>
</dbReference>
<dbReference type="Proteomes" id="UP000580051">
    <property type="component" value="Unassembled WGS sequence"/>
</dbReference>
<dbReference type="GO" id="GO:0022857">
    <property type="term" value="F:transmembrane transporter activity"/>
    <property type="evidence" value="ECO:0007669"/>
    <property type="project" value="InterPro"/>
</dbReference>
<evidence type="ECO:0000313" key="7">
    <source>
        <dbReference type="EMBL" id="GFP21786.1"/>
    </source>
</evidence>
<proteinExistence type="predicted"/>
<comment type="subcellular location">
    <subcellularLocation>
        <location evidence="1">Cell membrane</location>
        <topology evidence="1">Multi-pass membrane protein</topology>
    </subcellularLocation>
</comment>